<evidence type="ECO:0000313" key="1">
    <source>
        <dbReference type="EMBL" id="KIC13283.1"/>
    </source>
</evidence>
<evidence type="ECO:0000313" key="2">
    <source>
        <dbReference type="Proteomes" id="UP000031390"/>
    </source>
</evidence>
<name>A0A0C1HGB2_9NEIS</name>
<dbReference type="EMBL" id="JUFZ01000001">
    <property type="protein sequence ID" value="KIC13283.1"/>
    <property type="molecule type" value="Genomic_DNA"/>
</dbReference>
<gene>
    <name evidence="1" type="ORF">MCC93_00100</name>
</gene>
<proteinExistence type="predicted"/>
<reference evidence="1 2" key="1">
    <citation type="submission" date="2014-12" db="EMBL/GenBank/DDBJ databases">
        <title>Genome sequence of Morococcus cerebrosus.</title>
        <authorList>
            <person name="Shin S.-K."/>
            <person name="Yi H."/>
        </authorList>
    </citation>
    <scope>NUCLEOTIDE SEQUENCE [LARGE SCALE GENOMIC DNA]</scope>
    <source>
        <strain evidence="1 2">CIP 81.93</strain>
    </source>
</reference>
<comment type="caution">
    <text evidence="1">The sequence shown here is derived from an EMBL/GenBank/DDBJ whole genome shotgun (WGS) entry which is preliminary data.</text>
</comment>
<dbReference type="Proteomes" id="UP000031390">
    <property type="component" value="Unassembled WGS sequence"/>
</dbReference>
<dbReference type="AlphaFoldDB" id="A0A0C1HGB2"/>
<accession>A0A0C1HGB2</accession>
<sequence>MQARQRNFASHQLPYFERTSNLNLQGRLKSRLLVGYGCPTI</sequence>
<protein>
    <submittedName>
        <fullName evidence="1">Uncharacterized protein</fullName>
    </submittedName>
</protein>
<organism evidence="1 2">
    <name type="scientific">Morococcus cerebrosus</name>
    <dbReference type="NCBI Taxonomy" id="1056807"/>
    <lineage>
        <taxon>Bacteria</taxon>
        <taxon>Pseudomonadati</taxon>
        <taxon>Pseudomonadota</taxon>
        <taxon>Betaproteobacteria</taxon>
        <taxon>Neisseriales</taxon>
        <taxon>Neisseriaceae</taxon>
        <taxon>Morococcus</taxon>
    </lineage>
</organism>